<evidence type="ECO:0000256" key="1">
    <source>
        <dbReference type="SAM" id="MobiDB-lite"/>
    </source>
</evidence>
<dbReference type="AlphaFoldDB" id="A0A162PRH0"/>
<proteinExistence type="predicted"/>
<reference evidence="3" key="1">
    <citation type="submission" date="2015-06" db="EMBL/GenBank/DDBJ databases">
        <title>Expansion of signal transduction pathways in fungi by whole-genome duplication.</title>
        <authorList>
            <consortium name="DOE Joint Genome Institute"/>
            <person name="Corrochano L.M."/>
            <person name="Kuo A."/>
            <person name="Marcet-Houben M."/>
            <person name="Polaino S."/>
            <person name="Salamov A."/>
            <person name="Villalobos J.M."/>
            <person name="Alvarez M.I."/>
            <person name="Avalos J."/>
            <person name="Benito E.P."/>
            <person name="Benoit I."/>
            <person name="Burger G."/>
            <person name="Camino L.P."/>
            <person name="Canovas D."/>
            <person name="Cerda-Olmedo E."/>
            <person name="Cheng J.-F."/>
            <person name="Dominguez A."/>
            <person name="Elias M."/>
            <person name="Eslava A.P."/>
            <person name="Glaser F."/>
            <person name="Grimwood J."/>
            <person name="Gutierrez G."/>
            <person name="Heitman J."/>
            <person name="Henrissat B."/>
            <person name="Iturriaga E.A."/>
            <person name="Lang B.F."/>
            <person name="Lavin J.L."/>
            <person name="Lee S."/>
            <person name="Li W."/>
            <person name="Lindquist E."/>
            <person name="Lopez-Garcia S."/>
            <person name="Luque E.M."/>
            <person name="Marcos A.T."/>
            <person name="Martin J."/>
            <person name="McCluskey K."/>
            <person name="Medina H.R."/>
            <person name="Miralles-Duran A."/>
            <person name="Miyazaki A."/>
            <person name="Munoz-Torres E."/>
            <person name="Oguiza J.A."/>
            <person name="Ohm R."/>
            <person name="Olmedo M."/>
            <person name="Orejas M."/>
            <person name="Ortiz-Castellanos L."/>
            <person name="Pisabarro A.G."/>
            <person name="Rodriguez-Romero J."/>
            <person name="Ruiz-Herrera J."/>
            <person name="Ruiz-Vazquez R."/>
            <person name="Sanz C."/>
            <person name="Schackwitz W."/>
            <person name="Schmutz J."/>
            <person name="Shahriari M."/>
            <person name="Shelest E."/>
            <person name="Silva-Franco F."/>
            <person name="Soanes D."/>
            <person name="Syed K."/>
            <person name="Tagua V.G."/>
            <person name="Talbot N.J."/>
            <person name="Thon M."/>
            <person name="De vries R.P."/>
            <person name="Wiebenga A."/>
            <person name="Yadav J.S."/>
            <person name="Braun E.L."/>
            <person name="Baker S."/>
            <person name="Garre V."/>
            <person name="Horwitz B."/>
            <person name="Torres-Martinez S."/>
            <person name="Idnurm A."/>
            <person name="Herrera-Estrella A."/>
            <person name="Gabaldon T."/>
            <person name="Grigoriev I.V."/>
        </authorList>
    </citation>
    <scope>NUCLEOTIDE SEQUENCE [LARGE SCALE GENOMIC DNA]</scope>
    <source>
        <strain evidence="3">NRRL 1555(-)</strain>
    </source>
</reference>
<evidence type="ECO:0000313" key="3">
    <source>
        <dbReference type="Proteomes" id="UP000077315"/>
    </source>
</evidence>
<dbReference type="VEuPathDB" id="FungiDB:PHYBLDRAFT_147188"/>
<feature type="compositionally biased region" description="Low complexity" evidence="1">
    <location>
        <begin position="16"/>
        <end position="45"/>
    </location>
</feature>
<dbReference type="EMBL" id="KV440984">
    <property type="protein sequence ID" value="OAD72216.1"/>
    <property type="molecule type" value="Genomic_DNA"/>
</dbReference>
<gene>
    <name evidence="2" type="ORF">PHYBLDRAFT_147188</name>
</gene>
<dbReference type="RefSeq" id="XP_018290256.1">
    <property type="nucleotide sequence ID" value="XM_018431810.1"/>
</dbReference>
<evidence type="ECO:0000313" key="2">
    <source>
        <dbReference type="EMBL" id="OAD72216.1"/>
    </source>
</evidence>
<dbReference type="InParanoid" id="A0A162PRH0"/>
<keyword evidence="3" id="KW-1185">Reference proteome</keyword>
<organism evidence="2 3">
    <name type="scientific">Phycomyces blakesleeanus (strain ATCC 8743b / DSM 1359 / FGSC 10004 / NBRC 33097 / NRRL 1555)</name>
    <dbReference type="NCBI Taxonomy" id="763407"/>
    <lineage>
        <taxon>Eukaryota</taxon>
        <taxon>Fungi</taxon>
        <taxon>Fungi incertae sedis</taxon>
        <taxon>Mucoromycota</taxon>
        <taxon>Mucoromycotina</taxon>
        <taxon>Mucoromycetes</taxon>
        <taxon>Mucorales</taxon>
        <taxon>Phycomycetaceae</taxon>
        <taxon>Phycomyces</taxon>
    </lineage>
</organism>
<name>A0A162PRH0_PHYB8</name>
<accession>A0A162PRH0</accession>
<feature type="region of interest" description="Disordered" evidence="1">
    <location>
        <begin position="1"/>
        <end position="89"/>
    </location>
</feature>
<dbReference type="GeneID" id="28992716"/>
<sequence length="89" mass="8498">MSFWNNAPPPPPPQAPQFNPASGYHPGFAAQPAPPGAYQSAPSGGRPVFVNPNSLPVYGGPLPPQGSGGGGGGGGGGGRGGGGKKPKLG</sequence>
<protein>
    <submittedName>
        <fullName evidence="2">Uncharacterized protein</fullName>
    </submittedName>
</protein>
<feature type="compositionally biased region" description="Gly residues" evidence="1">
    <location>
        <begin position="66"/>
        <end position="81"/>
    </location>
</feature>
<dbReference type="Proteomes" id="UP000077315">
    <property type="component" value="Unassembled WGS sequence"/>
</dbReference>